<dbReference type="Proteomes" id="UP000681722">
    <property type="component" value="Unassembled WGS sequence"/>
</dbReference>
<dbReference type="Proteomes" id="UP000677228">
    <property type="component" value="Unassembled WGS sequence"/>
</dbReference>
<dbReference type="Proteomes" id="UP000682733">
    <property type="component" value="Unassembled WGS sequence"/>
</dbReference>
<evidence type="ECO:0000313" key="3">
    <source>
        <dbReference type="EMBL" id="CAF3841119.1"/>
    </source>
</evidence>
<comment type="caution">
    <text evidence="1">The sequence shown here is derived from an EMBL/GenBank/DDBJ whole genome shotgun (WGS) entry which is preliminary data.</text>
</comment>
<evidence type="ECO:0000313" key="2">
    <source>
        <dbReference type="EMBL" id="CAF1521483.1"/>
    </source>
</evidence>
<organism evidence="1 5">
    <name type="scientific">Didymodactylos carnosus</name>
    <dbReference type="NCBI Taxonomy" id="1234261"/>
    <lineage>
        <taxon>Eukaryota</taxon>
        <taxon>Metazoa</taxon>
        <taxon>Spiralia</taxon>
        <taxon>Gnathifera</taxon>
        <taxon>Rotifera</taxon>
        <taxon>Eurotatoria</taxon>
        <taxon>Bdelloidea</taxon>
        <taxon>Philodinida</taxon>
        <taxon>Philodinidae</taxon>
        <taxon>Didymodactylos</taxon>
    </lineage>
</organism>
<dbReference type="Proteomes" id="UP000663829">
    <property type="component" value="Unassembled WGS sequence"/>
</dbReference>
<evidence type="ECO:0000313" key="1">
    <source>
        <dbReference type="EMBL" id="CAF1074410.1"/>
    </source>
</evidence>
<dbReference type="AlphaFoldDB" id="A0A814M4F5"/>
<dbReference type="OrthoDB" id="10059292at2759"/>
<evidence type="ECO:0000313" key="5">
    <source>
        <dbReference type="Proteomes" id="UP000663829"/>
    </source>
</evidence>
<protein>
    <submittedName>
        <fullName evidence="1">Uncharacterized protein</fullName>
    </submittedName>
</protein>
<name>A0A814M4F5_9BILA</name>
<dbReference type="EMBL" id="CAJOBC010004797">
    <property type="protein sequence ID" value="CAF3841119.1"/>
    <property type="molecule type" value="Genomic_DNA"/>
</dbReference>
<sequence>MASISDDDEAGDKPSFLPFVRKKDTWPSSDQDIVPHLINLQKFDGLWILSDEEIQKLCKKPLSSFHPDTSTDPIVLTSALVIAVLETKFVLFKPMWSFIVNKGRKRLTELLGDTQKLEQLMESENVSNSIQLTEINDLFS</sequence>
<reference evidence="1" key="1">
    <citation type="submission" date="2021-02" db="EMBL/GenBank/DDBJ databases">
        <authorList>
            <person name="Nowell W R."/>
        </authorList>
    </citation>
    <scope>NUCLEOTIDE SEQUENCE</scope>
</reference>
<dbReference type="EMBL" id="CAJOBA010058476">
    <property type="protein sequence ID" value="CAF4308383.1"/>
    <property type="molecule type" value="Genomic_DNA"/>
</dbReference>
<proteinExistence type="predicted"/>
<dbReference type="EMBL" id="CAJNOQ010004796">
    <property type="protein sequence ID" value="CAF1074410.1"/>
    <property type="molecule type" value="Genomic_DNA"/>
</dbReference>
<evidence type="ECO:0000313" key="4">
    <source>
        <dbReference type="EMBL" id="CAF4308383.1"/>
    </source>
</evidence>
<accession>A0A814M4F5</accession>
<keyword evidence="5" id="KW-1185">Reference proteome</keyword>
<dbReference type="EMBL" id="CAJNOK010036332">
    <property type="protein sequence ID" value="CAF1521483.1"/>
    <property type="molecule type" value="Genomic_DNA"/>
</dbReference>
<gene>
    <name evidence="1" type="ORF">GPM918_LOCUS17443</name>
    <name evidence="2" type="ORF">OVA965_LOCUS37809</name>
    <name evidence="3" type="ORF">SRO942_LOCUS17441</name>
    <name evidence="4" type="ORF">TMI583_LOCUS38928</name>
</gene>